<gene>
    <name evidence="1" type="ORF">GCM10010917_08310</name>
</gene>
<evidence type="ECO:0000313" key="1">
    <source>
        <dbReference type="EMBL" id="GGA25681.1"/>
    </source>
</evidence>
<keyword evidence="2" id="KW-1185">Reference proteome</keyword>
<sequence length="65" mass="6933">MEYLKATRLEASFINASPSSTFFRLFGKLIRLDNEVTANVSVGDKIAANPNATASGIDGISQLTV</sequence>
<dbReference type="Proteomes" id="UP000609323">
    <property type="component" value="Unassembled WGS sequence"/>
</dbReference>
<accession>A0ABQ1FQ96</accession>
<name>A0ABQ1FQ96_9BACL</name>
<comment type="caution">
    <text evidence="1">The sequence shown here is derived from an EMBL/GenBank/DDBJ whole genome shotgun (WGS) entry which is preliminary data.</text>
</comment>
<reference evidence="2" key="1">
    <citation type="journal article" date="2019" name="Int. J. Syst. Evol. Microbiol.">
        <title>The Global Catalogue of Microorganisms (GCM) 10K type strain sequencing project: providing services to taxonomists for standard genome sequencing and annotation.</title>
        <authorList>
            <consortium name="The Broad Institute Genomics Platform"/>
            <consortium name="The Broad Institute Genome Sequencing Center for Infectious Disease"/>
            <person name="Wu L."/>
            <person name="Ma J."/>
        </authorList>
    </citation>
    <scope>NUCLEOTIDE SEQUENCE [LARGE SCALE GENOMIC DNA]</scope>
    <source>
        <strain evidence="2">CGMCC 1.15044</strain>
    </source>
</reference>
<dbReference type="EMBL" id="BMHF01000001">
    <property type="protein sequence ID" value="GGA25681.1"/>
    <property type="molecule type" value="Genomic_DNA"/>
</dbReference>
<evidence type="ECO:0000313" key="2">
    <source>
        <dbReference type="Proteomes" id="UP000609323"/>
    </source>
</evidence>
<organism evidence="1 2">
    <name type="scientific">Paenibacillus physcomitrellae</name>
    <dbReference type="NCBI Taxonomy" id="1619311"/>
    <lineage>
        <taxon>Bacteria</taxon>
        <taxon>Bacillati</taxon>
        <taxon>Bacillota</taxon>
        <taxon>Bacilli</taxon>
        <taxon>Bacillales</taxon>
        <taxon>Paenibacillaceae</taxon>
        <taxon>Paenibacillus</taxon>
    </lineage>
</organism>
<proteinExistence type="predicted"/>
<protein>
    <submittedName>
        <fullName evidence="1">Uncharacterized protein</fullName>
    </submittedName>
</protein>